<comment type="caution">
    <text evidence="15">The sequence shown here is derived from an EMBL/GenBank/DDBJ whole genome shotgun (WGS) entry which is preliminary data.</text>
</comment>
<comment type="similarity">
    <text evidence="10">Belongs to the RING-type zinc finger family. ATL subfamily.</text>
</comment>
<dbReference type="GO" id="GO:0061630">
    <property type="term" value="F:ubiquitin protein ligase activity"/>
    <property type="evidence" value="ECO:0007669"/>
    <property type="project" value="UniProtKB-EC"/>
</dbReference>
<comment type="catalytic activity">
    <reaction evidence="1">
        <text>S-ubiquitinyl-[E2 ubiquitin-conjugating enzyme]-L-cysteine + [acceptor protein]-L-lysine = [E2 ubiquitin-conjugating enzyme]-L-cysteine + N(6)-ubiquitinyl-[acceptor protein]-L-lysine.</text>
        <dbReference type="EC" id="2.3.2.27"/>
    </reaction>
</comment>
<organism evidence="15">
    <name type="scientific">Daucus carota subsp. sativus</name>
    <name type="common">Carrot</name>
    <dbReference type="NCBI Taxonomy" id="79200"/>
    <lineage>
        <taxon>Eukaryota</taxon>
        <taxon>Viridiplantae</taxon>
        <taxon>Streptophyta</taxon>
        <taxon>Embryophyta</taxon>
        <taxon>Tracheophyta</taxon>
        <taxon>Spermatophyta</taxon>
        <taxon>Magnoliopsida</taxon>
        <taxon>eudicotyledons</taxon>
        <taxon>Gunneridae</taxon>
        <taxon>Pentapetalae</taxon>
        <taxon>asterids</taxon>
        <taxon>campanulids</taxon>
        <taxon>Apiales</taxon>
        <taxon>Apiaceae</taxon>
        <taxon>Apioideae</taxon>
        <taxon>Scandiceae</taxon>
        <taxon>Daucinae</taxon>
        <taxon>Daucus</taxon>
        <taxon>Daucus sect. Daucus</taxon>
    </lineage>
</organism>
<dbReference type="PANTHER" id="PTHR46905:SF21">
    <property type="entry name" value="RING-TYPE E3 UBIQUITIN TRANSFERASE"/>
    <property type="match status" value="1"/>
</dbReference>
<dbReference type="InterPro" id="IPR044602">
    <property type="entry name" value="ATL10/ATL72-79-like"/>
</dbReference>
<dbReference type="SMART" id="SM01197">
    <property type="entry name" value="FANCL_C"/>
    <property type="match status" value="1"/>
</dbReference>
<evidence type="ECO:0000256" key="8">
    <source>
        <dbReference type="ARBA" id="ARBA00022989"/>
    </source>
</evidence>
<dbReference type="GO" id="GO:0016020">
    <property type="term" value="C:membrane"/>
    <property type="evidence" value="ECO:0007669"/>
    <property type="project" value="UniProtKB-SubCell"/>
</dbReference>
<evidence type="ECO:0000256" key="6">
    <source>
        <dbReference type="ARBA" id="ARBA00022723"/>
    </source>
</evidence>
<evidence type="ECO:0000259" key="14">
    <source>
        <dbReference type="PROSITE" id="PS50089"/>
    </source>
</evidence>
<protein>
    <recommendedName>
        <fullName evidence="3">RING-type E3 ubiquitin transferase</fullName>
        <ecNumber evidence="3">2.3.2.27</ecNumber>
    </recommendedName>
</protein>
<evidence type="ECO:0000256" key="4">
    <source>
        <dbReference type="ARBA" id="ARBA00022679"/>
    </source>
</evidence>
<dbReference type="OrthoDB" id="8062037at2759"/>
<dbReference type="InterPro" id="IPR013083">
    <property type="entry name" value="Znf_RING/FYVE/PHD"/>
</dbReference>
<comment type="subcellular location">
    <subcellularLocation>
        <location evidence="2">Membrane</location>
        <topology evidence="2">Single-pass membrane protein</topology>
    </subcellularLocation>
</comment>
<accession>A0A162A4X8</accession>
<evidence type="ECO:0000256" key="12">
    <source>
        <dbReference type="SAM" id="MobiDB-lite"/>
    </source>
</evidence>
<dbReference type="CDD" id="cd16461">
    <property type="entry name" value="RING-H2_EL5-like"/>
    <property type="match status" value="1"/>
</dbReference>
<dbReference type="Gene3D" id="3.30.40.10">
    <property type="entry name" value="Zinc/RING finger domain, C3HC4 (zinc finger)"/>
    <property type="match status" value="1"/>
</dbReference>
<keyword evidence="8 13" id="KW-1133">Transmembrane helix</keyword>
<evidence type="ECO:0000256" key="7">
    <source>
        <dbReference type="ARBA" id="ARBA00022833"/>
    </source>
</evidence>
<name>A0A162A4X8_DAUCS</name>
<evidence type="ECO:0000256" key="13">
    <source>
        <dbReference type="SAM" id="Phobius"/>
    </source>
</evidence>
<dbReference type="PANTHER" id="PTHR46905">
    <property type="entry name" value="RING-H2 FINGER PROTEIN ATL78"/>
    <property type="match status" value="1"/>
</dbReference>
<keyword evidence="11" id="KW-0863">Zinc-finger</keyword>
<dbReference type="OMA" id="KMTIVIL"/>
<dbReference type="EC" id="2.3.2.27" evidence="3"/>
<dbReference type="KEGG" id="dcr:108220812"/>
<dbReference type="SMART" id="SM00184">
    <property type="entry name" value="RING"/>
    <property type="match status" value="1"/>
</dbReference>
<keyword evidence="5 13" id="KW-0812">Transmembrane</keyword>
<evidence type="ECO:0000256" key="9">
    <source>
        <dbReference type="ARBA" id="ARBA00023136"/>
    </source>
</evidence>
<keyword evidence="7" id="KW-0862">Zinc</keyword>
<evidence type="ECO:0000256" key="2">
    <source>
        <dbReference type="ARBA" id="ARBA00004167"/>
    </source>
</evidence>
<feature type="transmembrane region" description="Helical" evidence="13">
    <location>
        <begin position="38"/>
        <end position="59"/>
    </location>
</feature>
<proteinExistence type="inferred from homology"/>
<dbReference type="Gramene" id="KZM95410">
    <property type="protein sequence ID" value="KZM95410"/>
    <property type="gene ID" value="DCAR_018652"/>
</dbReference>
<dbReference type="GO" id="GO:0008270">
    <property type="term" value="F:zinc ion binding"/>
    <property type="evidence" value="ECO:0007669"/>
    <property type="project" value="UniProtKB-KW"/>
</dbReference>
<keyword evidence="6" id="KW-0479">Metal-binding</keyword>
<dbReference type="PROSITE" id="PS50089">
    <property type="entry name" value="ZF_RING_2"/>
    <property type="match status" value="1"/>
</dbReference>
<evidence type="ECO:0000256" key="5">
    <source>
        <dbReference type="ARBA" id="ARBA00022692"/>
    </source>
</evidence>
<evidence type="ECO:0000256" key="1">
    <source>
        <dbReference type="ARBA" id="ARBA00000900"/>
    </source>
</evidence>
<gene>
    <name evidence="15" type="ORF">DCAR_018652</name>
</gene>
<dbReference type="InterPro" id="IPR001841">
    <property type="entry name" value="Znf_RING"/>
</dbReference>
<evidence type="ECO:0000256" key="11">
    <source>
        <dbReference type="PROSITE-ProRule" id="PRU00175"/>
    </source>
</evidence>
<reference evidence="15" key="1">
    <citation type="journal article" date="2016" name="Nat. Genet.">
        <title>A high-quality carrot genome assembly provides new insights into carotenoid accumulation and asterid genome evolution.</title>
        <authorList>
            <person name="Iorizzo M."/>
            <person name="Ellison S."/>
            <person name="Senalik D."/>
            <person name="Zeng P."/>
            <person name="Satapoomin P."/>
            <person name="Huang J."/>
            <person name="Bowman M."/>
            <person name="Iovene M."/>
            <person name="Sanseverino W."/>
            <person name="Cavagnaro P."/>
            <person name="Yildiz M."/>
            <person name="Macko-Podgorni A."/>
            <person name="Moranska E."/>
            <person name="Grzebelus E."/>
            <person name="Grzebelus D."/>
            <person name="Ashrafi H."/>
            <person name="Zheng Z."/>
            <person name="Cheng S."/>
            <person name="Spooner D."/>
            <person name="Van Deynze A."/>
            <person name="Simon P."/>
        </authorList>
    </citation>
    <scope>NUCLEOTIDE SEQUENCE [LARGE SCALE GENOMIC DNA]</scope>
    <source>
        <tissue evidence="15">Leaf</tissue>
    </source>
</reference>
<dbReference type="GO" id="GO:0016567">
    <property type="term" value="P:protein ubiquitination"/>
    <property type="evidence" value="ECO:0007669"/>
    <property type="project" value="InterPro"/>
</dbReference>
<keyword evidence="9 13" id="KW-0472">Membrane</keyword>
<evidence type="ECO:0000256" key="3">
    <source>
        <dbReference type="ARBA" id="ARBA00012483"/>
    </source>
</evidence>
<evidence type="ECO:0000256" key="10">
    <source>
        <dbReference type="ARBA" id="ARBA00024209"/>
    </source>
</evidence>
<feature type="compositionally biased region" description="Polar residues" evidence="12">
    <location>
        <begin position="166"/>
        <end position="192"/>
    </location>
</feature>
<dbReference type="Pfam" id="PF13639">
    <property type="entry name" value="zf-RING_2"/>
    <property type="match status" value="1"/>
</dbReference>
<keyword evidence="4" id="KW-0808">Transferase</keyword>
<dbReference type="EMBL" id="LNRQ01000005">
    <property type="protein sequence ID" value="KZM95410.1"/>
    <property type="molecule type" value="Genomic_DNA"/>
</dbReference>
<sequence>MVHARRLLVGAEQSMAPASGNYTEQKHYINEVKFDTNMVVILAVLLCALLCALGLNSIIRFVLRCTHRFGTETPQQAAARLATTGVKKRTLRKIPIAIYGSEVKLSATECPICLAEFLEGEKVRVLPKCNHGFHVKCIDTWLESHSSCPNCRHSLLERSTSRVADESSVVQPPENNSSGQQQPSALTVVTQV</sequence>
<feature type="region of interest" description="Disordered" evidence="12">
    <location>
        <begin position="162"/>
        <end position="192"/>
    </location>
</feature>
<dbReference type="SUPFAM" id="SSF57850">
    <property type="entry name" value="RING/U-box"/>
    <property type="match status" value="1"/>
</dbReference>
<dbReference type="AlphaFoldDB" id="A0A162A4X8"/>
<feature type="domain" description="RING-type" evidence="14">
    <location>
        <begin position="110"/>
        <end position="152"/>
    </location>
</feature>
<evidence type="ECO:0000313" key="15">
    <source>
        <dbReference type="EMBL" id="KZM95410.1"/>
    </source>
</evidence>